<name>A0ABT9UJ70_9MICC</name>
<gene>
    <name evidence="1" type="ORF">J2T22_002871</name>
</gene>
<comment type="caution">
    <text evidence="1">The sequence shown here is derived from an EMBL/GenBank/DDBJ whole genome shotgun (WGS) entry which is preliminary data.</text>
</comment>
<organism evidence="1 2">
    <name type="scientific">Pseudarthrobacter defluvii</name>
    <dbReference type="NCBI Taxonomy" id="410837"/>
    <lineage>
        <taxon>Bacteria</taxon>
        <taxon>Bacillati</taxon>
        <taxon>Actinomycetota</taxon>
        <taxon>Actinomycetes</taxon>
        <taxon>Micrococcales</taxon>
        <taxon>Micrococcaceae</taxon>
        <taxon>Pseudarthrobacter</taxon>
    </lineage>
</organism>
<evidence type="ECO:0000313" key="1">
    <source>
        <dbReference type="EMBL" id="MDQ0119676.1"/>
    </source>
</evidence>
<sequence length="32" mass="3413">MVFGNEQTSGICGKAMAAHGREWPHDTLASLP</sequence>
<protein>
    <submittedName>
        <fullName evidence="1">Uncharacterized protein</fullName>
    </submittedName>
</protein>
<dbReference type="Proteomes" id="UP001226389">
    <property type="component" value="Unassembled WGS sequence"/>
</dbReference>
<keyword evidence="2" id="KW-1185">Reference proteome</keyword>
<proteinExistence type="predicted"/>
<dbReference type="EMBL" id="JAUSSY010000010">
    <property type="protein sequence ID" value="MDQ0119676.1"/>
    <property type="molecule type" value="Genomic_DNA"/>
</dbReference>
<accession>A0ABT9UJ70</accession>
<evidence type="ECO:0000313" key="2">
    <source>
        <dbReference type="Proteomes" id="UP001226389"/>
    </source>
</evidence>
<reference evidence="1 2" key="1">
    <citation type="submission" date="2023-07" db="EMBL/GenBank/DDBJ databases">
        <title>Sorghum-associated microbial communities from plants grown in Nebraska, USA.</title>
        <authorList>
            <person name="Schachtman D."/>
        </authorList>
    </citation>
    <scope>NUCLEOTIDE SEQUENCE [LARGE SCALE GENOMIC DNA]</scope>
    <source>
        <strain evidence="1 2">DS994</strain>
    </source>
</reference>